<accession>W9Q650</accession>
<protein>
    <submittedName>
        <fullName evidence="2">Uncharacterized protein</fullName>
    </submittedName>
</protein>
<dbReference type="EMBL" id="JH650969">
    <property type="protein sequence ID" value="EXA50726.1"/>
    <property type="molecule type" value="Genomic_DNA"/>
</dbReference>
<dbReference type="AlphaFoldDB" id="W9Q650"/>
<organism evidence="2">
    <name type="scientific">Fusarium oxysporum f. sp. pisi HDV247</name>
    <dbReference type="NCBI Taxonomy" id="1080344"/>
    <lineage>
        <taxon>Eukaryota</taxon>
        <taxon>Fungi</taxon>
        <taxon>Dikarya</taxon>
        <taxon>Ascomycota</taxon>
        <taxon>Pezizomycotina</taxon>
        <taxon>Sordariomycetes</taxon>
        <taxon>Hypocreomycetidae</taxon>
        <taxon>Hypocreales</taxon>
        <taxon>Nectriaceae</taxon>
        <taxon>Fusarium</taxon>
        <taxon>Fusarium oxysporum species complex</taxon>
    </lineage>
</organism>
<evidence type="ECO:0000313" key="2">
    <source>
        <dbReference type="EMBL" id="EXA50726.1"/>
    </source>
</evidence>
<feature type="region of interest" description="Disordered" evidence="1">
    <location>
        <begin position="30"/>
        <end position="65"/>
    </location>
</feature>
<proteinExistence type="predicted"/>
<dbReference type="HOGENOM" id="CLU_2277596_0_0_1"/>
<gene>
    <name evidence="2" type="ORF">FOVG_03306</name>
</gene>
<dbReference type="Proteomes" id="UP000030751">
    <property type="component" value="Unassembled WGS sequence"/>
</dbReference>
<feature type="compositionally biased region" description="Gly residues" evidence="1">
    <location>
        <begin position="48"/>
        <end position="60"/>
    </location>
</feature>
<sequence length="102" mass="10986">MHVGKTTPSCERNSLAIIFPMLHINDLQSSHAQTHQAPLPGMASRFESGGGEHQSGGQGMSNGYSGRHDVLRALAQWPRQSNGLSGRAFENQVSMALAGHHR</sequence>
<reference evidence="2" key="1">
    <citation type="submission" date="2011-10" db="EMBL/GenBank/DDBJ databases">
        <title>The Genome Sequence of Fusarium oxysporum HDV247.</title>
        <authorList>
            <consortium name="The Broad Institute Genome Sequencing Platform"/>
            <person name="Ma L.-J."/>
            <person name="Gale L.R."/>
            <person name="Schwartz D.C."/>
            <person name="Zhou S."/>
            <person name="Corby-Kistler H."/>
            <person name="Young S.K."/>
            <person name="Zeng Q."/>
            <person name="Gargeya S."/>
            <person name="Fitzgerald M."/>
            <person name="Haas B."/>
            <person name="Abouelleil A."/>
            <person name="Alvarado L."/>
            <person name="Arachchi H.M."/>
            <person name="Berlin A."/>
            <person name="Brown A."/>
            <person name="Chapman S.B."/>
            <person name="Chen Z."/>
            <person name="Dunbar C."/>
            <person name="Freedman E."/>
            <person name="Gearin G."/>
            <person name="Goldberg J."/>
            <person name="Griggs A."/>
            <person name="Gujja S."/>
            <person name="Heiman D."/>
            <person name="Howarth C."/>
            <person name="Larson L."/>
            <person name="Lui A."/>
            <person name="MacDonald P.J.P."/>
            <person name="Montmayeur A."/>
            <person name="Murphy C."/>
            <person name="Neiman D."/>
            <person name="Pearson M."/>
            <person name="Priest M."/>
            <person name="Roberts A."/>
            <person name="Saif S."/>
            <person name="Shea T."/>
            <person name="Shenoy N."/>
            <person name="Sisk P."/>
            <person name="Stolte C."/>
            <person name="Sykes S."/>
            <person name="Wortman J."/>
            <person name="Nusbaum C."/>
            <person name="Birren B."/>
        </authorList>
    </citation>
    <scope>NUCLEOTIDE SEQUENCE [LARGE SCALE GENOMIC DNA]</scope>
    <source>
        <strain evidence="2">HDV247</strain>
    </source>
</reference>
<evidence type="ECO:0000256" key="1">
    <source>
        <dbReference type="SAM" id="MobiDB-lite"/>
    </source>
</evidence>
<name>W9Q650_FUSOX</name>
<reference evidence="2" key="2">
    <citation type="submission" date="2012-05" db="EMBL/GenBank/DDBJ databases">
        <title>Annotation of the Genome Sequence of Fusarium oxysporum HDV247.</title>
        <authorList>
            <consortium name="The Broad Institute Genomics Platform"/>
            <person name="Ma L.-J."/>
            <person name="Corby-Kistler H."/>
            <person name="Broz K."/>
            <person name="Gale L.R."/>
            <person name="Jonkers W."/>
            <person name="O'Donnell K."/>
            <person name="Ploetz R."/>
            <person name="Steinberg C."/>
            <person name="Schwartz D.C."/>
            <person name="VanEtten H."/>
            <person name="Zhou S."/>
            <person name="Young S.K."/>
            <person name="Zeng Q."/>
            <person name="Gargeya S."/>
            <person name="Fitzgerald M."/>
            <person name="Abouelleil A."/>
            <person name="Alvarado L."/>
            <person name="Chapman S.B."/>
            <person name="Gainer-Dewar J."/>
            <person name="Goldberg J."/>
            <person name="Griggs A."/>
            <person name="Gujja S."/>
            <person name="Hansen M."/>
            <person name="Howarth C."/>
            <person name="Imamovic A."/>
            <person name="Ireland A."/>
            <person name="Larimer J."/>
            <person name="McCowan C."/>
            <person name="Murphy C."/>
            <person name="Pearson M."/>
            <person name="Poon T.W."/>
            <person name="Priest M."/>
            <person name="Roberts A."/>
            <person name="Saif S."/>
            <person name="Shea T."/>
            <person name="Sykes S."/>
            <person name="Wortman J."/>
            <person name="Nusbaum C."/>
            <person name="Birren B."/>
        </authorList>
    </citation>
    <scope>NUCLEOTIDE SEQUENCE</scope>
    <source>
        <strain evidence="2">HDV247</strain>
    </source>
</reference>